<keyword evidence="4" id="KW-0812">Transmembrane</keyword>
<dbReference type="Gene3D" id="3.50.30.50">
    <property type="entry name" value="Putative cyclase"/>
    <property type="match status" value="1"/>
</dbReference>
<gene>
    <name evidence="5" type="ORF">CUMW_098450</name>
</gene>
<dbReference type="GO" id="GO:0004061">
    <property type="term" value="F:arylformamidase activity"/>
    <property type="evidence" value="ECO:0007669"/>
    <property type="project" value="InterPro"/>
</dbReference>
<dbReference type="Proteomes" id="UP000236630">
    <property type="component" value="Unassembled WGS sequence"/>
</dbReference>
<sequence>MQPMERRPVRREVYGRIYDITHRITNCMPVYADQVDGVGVLLWLTDCTKNGSLSNISELRFTSHTGTHTDALAMFLIIIMMLALMPMLLIWKFRTALAY</sequence>
<keyword evidence="6" id="KW-1185">Reference proteome</keyword>
<dbReference type="InterPro" id="IPR037175">
    <property type="entry name" value="KFase_sf"/>
</dbReference>
<accession>A0A2H5P2N0</accession>
<dbReference type="STRING" id="55188.A0A2H5P2N0"/>
<evidence type="ECO:0000256" key="3">
    <source>
        <dbReference type="ARBA" id="ARBA00022530"/>
    </source>
</evidence>
<evidence type="ECO:0000313" key="5">
    <source>
        <dbReference type="EMBL" id="GAY46619.1"/>
    </source>
</evidence>
<comment type="similarity">
    <text evidence="2">Belongs to the Cyclase 1 superfamily.</text>
</comment>
<dbReference type="AlphaFoldDB" id="A0A2H5P2N0"/>
<evidence type="ECO:0000256" key="1">
    <source>
        <dbReference type="ARBA" id="ARBA00004498"/>
    </source>
</evidence>
<proteinExistence type="inferred from homology"/>
<dbReference type="PANTHER" id="PTHR31118">
    <property type="entry name" value="CYCLASE-LIKE PROTEIN 2"/>
    <property type="match status" value="1"/>
</dbReference>
<comment type="caution">
    <text evidence="5">The sequence shown here is derived from an EMBL/GenBank/DDBJ whole genome shotgun (WGS) entry which is preliminary data.</text>
</comment>
<organism evidence="5 6">
    <name type="scientific">Citrus unshiu</name>
    <name type="common">Satsuma mandarin</name>
    <name type="synonym">Citrus nobilis var. unshiu</name>
    <dbReference type="NCBI Taxonomy" id="55188"/>
    <lineage>
        <taxon>Eukaryota</taxon>
        <taxon>Viridiplantae</taxon>
        <taxon>Streptophyta</taxon>
        <taxon>Embryophyta</taxon>
        <taxon>Tracheophyta</taxon>
        <taxon>Spermatophyta</taxon>
        <taxon>Magnoliopsida</taxon>
        <taxon>eudicotyledons</taxon>
        <taxon>Gunneridae</taxon>
        <taxon>Pentapetalae</taxon>
        <taxon>rosids</taxon>
        <taxon>malvids</taxon>
        <taxon>Sapindales</taxon>
        <taxon>Rutaceae</taxon>
        <taxon>Aurantioideae</taxon>
        <taxon>Citrus</taxon>
    </lineage>
</organism>
<dbReference type="SUPFAM" id="SSF102198">
    <property type="entry name" value="Putative cyclase"/>
    <property type="match status" value="1"/>
</dbReference>
<feature type="transmembrane region" description="Helical" evidence="4">
    <location>
        <begin position="71"/>
        <end position="91"/>
    </location>
</feature>
<comment type="subcellular location">
    <subcellularLocation>
        <location evidence="1">Secreted</location>
        <location evidence="1">Extracellular space</location>
        <location evidence="1">Extracellular matrix</location>
    </subcellularLocation>
</comment>
<evidence type="ECO:0000256" key="2">
    <source>
        <dbReference type="ARBA" id="ARBA00007865"/>
    </source>
</evidence>
<reference evidence="5 6" key="1">
    <citation type="journal article" date="2017" name="Front. Genet.">
        <title>Draft sequencing of the heterozygous diploid genome of Satsuma (Citrus unshiu Marc.) using a hybrid assembly approach.</title>
        <authorList>
            <person name="Shimizu T."/>
            <person name="Tanizawa Y."/>
            <person name="Mochizuki T."/>
            <person name="Nagasaki H."/>
            <person name="Yoshioka T."/>
            <person name="Toyoda A."/>
            <person name="Fujiyama A."/>
            <person name="Kaminuma E."/>
            <person name="Nakamura Y."/>
        </authorList>
    </citation>
    <scope>NUCLEOTIDE SEQUENCE [LARGE SCALE GENOMIC DNA]</scope>
    <source>
        <strain evidence="6">cv. Miyagawa wase</strain>
    </source>
</reference>
<dbReference type="EMBL" id="BDQV01000034">
    <property type="protein sequence ID" value="GAY46619.1"/>
    <property type="molecule type" value="Genomic_DNA"/>
</dbReference>
<keyword evidence="4" id="KW-0472">Membrane</keyword>
<dbReference type="GO" id="GO:0019441">
    <property type="term" value="P:L-tryptophan catabolic process to kynurenine"/>
    <property type="evidence" value="ECO:0007669"/>
    <property type="project" value="InterPro"/>
</dbReference>
<dbReference type="Pfam" id="PF04199">
    <property type="entry name" value="Cyclase"/>
    <property type="match status" value="1"/>
</dbReference>
<dbReference type="InterPro" id="IPR007325">
    <property type="entry name" value="KFase/CYL"/>
</dbReference>
<keyword evidence="4" id="KW-1133">Transmembrane helix</keyword>
<keyword evidence="3" id="KW-0272">Extracellular matrix</keyword>
<dbReference type="PANTHER" id="PTHR31118:SF12">
    <property type="entry name" value="CYCLASE-LIKE PROTEIN 2"/>
    <property type="match status" value="1"/>
</dbReference>
<keyword evidence="3" id="KW-0964">Secreted</keyword>
<evidence type="ECO:0000313" key="6">
    <source>
        <dbReference type="Proteomes" id="UP000236630"/>
    </source>
</evidence>
<evidence type="ECO:0000256" key="4">
    <source>
        <dbReference type="SAM" id="Phobius"/>
    </source>
</evidence>
<protein>
    <submittedName>
        <fullName evidence="5">Uncharacterized protein</fullName>
    </submittedName>
</protein>
<name>A0A2H5P2N0_CITUN</name>